<dbReference type="Proteomes" id="UP000235347">
    <property type="component" value="Unassembled WGS sequence"/>
</dbReference>
<dbReference type="Pfam" id="PF00156">
    <property type="entry name" value="Pribosyltran"/>
    <property type="match status" value="1"/>
</dbReference>
<dbReference type="RefSeq" id="WP_102608352.1">
    <property type="nucleotide sequence ID" value="NZ_CADIKD010000004.1"/>
</dbReference>
<dbReference type="InterPro" id="IPR000836">
    <property type="entry name" value="PRTase_dom"/>
</dbReference>
<sequence length="221" mass="23708">MYALFKDRTEAGRLLAERLRGLASSDALVLALPRGGVPVAFEVASAFGAELDVLPVRKIGVPGHKELAMGAIASGDALYVERDTMHAAHVSQAQFDAVLAQERIELERRETLYRGNRPPARIEGRTVLLVDDGIATGATMKAAAAAVRAHRPARVIAALPVAPAGIEGEFADIVDVFVCVAQPSLFFSVGQHYEDFGETTDDDVRDLLHRAWSGNERGTPP</sequence>
<reference evidence="2 3" key="1">
    <citation type="submission" date="2018-01" db="EMBL/GenBank/DDBJ databases">
        <title>Whole genome analyses suggest that Burkholderia sensu lato contains two further novel genera in the rhizoxinica-symbiotica group Mycetohabitans gen. nov., and Trinickia gen. nov.: implications for the evolution of diazotrophy and nodulation in the Burkholderiaceae.</title>
        <authorList>
            <person name="Estrada-de los Santos P."/>
            <person name="Palmer M."/>
            <person name="Chavez-Ramirez B."/>
            <person name="Beukes C."/>
            <person name="Steenkamp E.T."/>
            <person name="Hirsch A.M."/>
            <person name="Manyaka P."/>
            <person name="Maluk M."/>
            <person name="Lafos M."/>
            <person name="Crook M."/>
            <person name="Gross E."/>
            <person name="Simon M.F."/>
            <person name="Bueno dos Reis Junior F."/>
            <person name="Poole P.S."/>
            <person name="Venter S.N."/>
            <person name="James E.K."/>
        </authorList>
    </citation>
    <scope>NUCLEOTIDE SEQUENCE [LARGE SCALE GENOMIC DNA]</scope>
    <source>
        <strain evidence="2 3">GP25-8</strain>
    </source>
</reference>
<evidence type="ECO:0000313" key="3">
    <source>
        <dbReference type="Proteomes" id="UP000235347"/>
    </source>
</evidence>
<organism evidence="2 3">
    <name type="scientific">Trinickia soli</name>
    <dbReference type="NCBI Taxonomy" id="380675"/>
    <lineage>
        <taxon>Bacteria</taxon>
        <taxon>Pseudomonadati</taxon>
        <taxon>Pseudomonadota</taxon>
        <taxon>Betaproteobacteria</taxon>
        <taxon>Burkholderiales</taxon>
        <taxon>Burkholderiaceae</taxon>
        <taxon>Trinickia</taxon>
    </lineage>
</organism>
<accession>A0A2N7WE77</accession>
<keyword evidence="3" id="KW-1185">Reference proteome</keyword>
<dbReference type="EMBL" id="PNYB01000002">
    <property type="protein sequence ID" value="PMS27702.1"/>
    <property type="molecule type" value="Genomic_DNA"/>
</dbReference>
<name>A0A2N7WE77_9BURK</name>
<dbReference type="Gene3D" id="3.30.1310.20">
    <property type="entry name" value="PRTase-like"/>
    <property type="match status" value="1"/>
</dbReference>
<dbReference type="CDD" id="cd06223">
    <property type="entry name" value="PRTases_typeI"/>
    <property type="match status" value="1"/>
</dbReference>
<dbReference type="GO" id="GO:0016740">
    <property type="term" value="F:transferase activity"/>
    <property type="evidence" value="ECO:0007669"/>
    <property type="project" value="UniProtKB-KW"/>
</dbReference>
<evidence type="ECO:0000313" key="2">
    <source>
        <dbReference type="EMBL" id="PMS27702.1"/>
    </source>
</evidence>
<gene>
    <name evidence="2" type="ORF">C0Z19_03285</name>
</gene>
<keyword evidence="2" id="KW-0808">Transferase</keyword>
<protein>
    <submittedName>
        <fullName evidence="2">Phosphoribosyl transferase</fullName>
    </submittedName>
</protein>
<dbReference type="AlphaFoldDB" id="A0A2N7WE77"/>
<evidence type="ECO:0000259" key="1">
    <source>
        <dbReference type="Pfam" id="PF00156"/>
    </source>
</evidence>
<dbReference type="Gene3D" id="3.40.50.2020">
    <property type="match status" value="1"/>
</dbReference>
<dbReference type="SUPFAM" id="SSF53271">
    <property type="entry name" value="PRTase-like"/>
    <property type="match status" value="1"/>
</dbReference>
<dbReference type="InterPro" id="IPR029057">
    <property type="entry name" value="PRTase-like"/>
</dbReference>
<proteinExistence type="predicted"/>
<comment type="caution">
    <text evidence="2">The sequence shown here is derived from an EMBL/GenBank/DDBJ whole genome shotgun (WGS) entry which is preliminary data.</text>
</comment>
<feature type="domain" description="Phosphoribosyltransferase" evidence="1">
    <location>
        <begin position="11"/>
        <end position="168"/>
    </location>
</feature>